<dbReference type="PANTHER" id="PTHR22901:SF0">
    <property type="entry name" value="SIALATE O-ACETYLESTERASE"/>
    <property type="match status" value="1"/>
</dbReference>
<dbReference type="InterPro" id="IPR013783">
    <property type="entry name" value="Ig-like_fold"/>
</dbReference>
<dbReference type="EMBL" id="CP113432">
    <property type="protein sequence ID" value="WAI52281.1"/>
    <property type="molecule type" value="Genomic_DNA"/>
</dbReference>
<dbReference type="Gene3D" id="2.150.10.10">
    <property type="entry name" value="Serralysin-like metalloprotease, C-terminal"/>
    <property type="match status" value="1"/>
</dbReference>
<dbReference type="Pfam" id="PF17936">
    <property type="entry name" value="Big_6"/>
    <property type="match status" value="8"/>
</dbReference>
<evidence type="ECO:0000259" key="2">
    <source>
        <dbReference type="Pfam" id="PF17936"/>
    </source>
</evidence>
<dbReference type="InterPro" id="IPR041498">
    <property type="entry name" value="Big_6"/>
</dbReference>
<dbReference type="Gene3D" id="2.60.40.10">
    <property type="entry name" value="Immunoglobulins"/>
    <property type="match status" value="8"/>
</dbReference>
<evidence type="ECO:0000256" key="1">
    <source>
        <dbReference type="SAM" id="MobiDB-lite"/>
    </source>
</evidence>
<protein>
    <submittedName>
        <fullName evidence="3">Ig-like domain-containing protein</fullName>
    </submittedName>
</protein>
<proteinExistence type="predicted"/>
<feature type="domain" description="Bacterial Ig" evidence="2">
    <location>
        <begin position="591"/>
        <end position="665"/>
    </location>
</feature>
<gene>
    <name evidence="3" type="ORF">OU419_13840</name>
</gene>
<evidence type="ECO:0000313" key="4">
    <source>
        <dbReference type="Proteomes" id="UP001163624"/>
    </source>
</evidence>
<sequence length="959" mass="96017">MPPATAAPAASVQAPDFPDAPQVDASNGQSLSGSAAAGMAILISDGNGTLLGKTTADGNGHWAFTPNSPLAHGTLVYVTAADAFGNQGPSASTIVDALPPAAPTLALSNGLELHGTAEAGARISLIDGSGNLIGQTVADAQGNWSFTPALRLSDGLIVKASATDALGNVSGQTSTTVDAVAPDTPILQLSNGRSISGLAEPDSTVILTDLAGNSIGVVEVDGTGQWRYVPDSVIANNTVVMVVARDAAGNVSAPASVTVDSVAPAAPVIHPSDGVSIFGTAEPGSAVVIYNSANQPIARVVADSLGNWSFVPGSKLPNDEVVHVTATDAAGNTSQQSTLVIDGIPPAAPIVDPSNGVWISGTGEPGARIILIDGRGSPLGQTLVDDTGQWQFTFSFPLNDGTVVRASAADAAGNYSGVMTIIVDAVAPPAPTVDSSNGIALSGSAEAGSNVVLTDGQGNPIGQANVDSGGSWSFVPTGRLPNGTVVNAVAVDASGNRSLAVSITIDSVAPAAPVINPSNGTLIAGTAEPGATIILNYVNGGLFGASSVDSYGNWQFVPSTPWPNGTQIRAFTLDAAGNTGASAQITIDSVAPAQPSVNPSNGREISGTSAPGSLLLITDGNGKPIGQTVADNTGNWHFVPTSPLPNGSEIDVVAQDAAGNTSVLAVANVDASLMPLTIADFVADVSLNPLAPRYMLSGNSEAHSVVTIRVIGPGVDQVLTSIVSDGNGHFTLDMLDPAVLSQLGKSTGDIISLGAQISYSLVASDSSGNQSPSYHIVQSPNGSSVDVAQIEVNGTANHDVLLGVTSSTEYFYGGDGDDLIHNVGAGDHVLAGNGNDTIQITSVNFAAIDGGAGFDTLMLANGIDLDYSSAGVGTLNSIERIDLGKGDSGSTLTLTANDVNAITDGNDVLQITGESNDTLNVAGAVNTGTTQQIDGVTYNIYSFGSSTLLVEDHTVQVVA</sequence>
<keyword evidence="4" id="KW-1185">Reference proteome</keyword>
<dbReference type="InterPro" id="IPR011049">
    <property type="entry name" value="Serralysin-like_metalloprot_C"/>
</dbReference>
<dbReference type="SUPFAM" id="SSF51120">
    <property type="entry name" value="beta-Roll"/>
    <property type="match status" value="1"/>
</dbReference>
<dbReference type="Proteomes" id="UP001163624">
    <property type="component" value="Chromosome"/>
</dbReference>
<feature type="domain" description="Bacterial Ig" evidence="2">
    <location>
        <begin position="263"/>
        <end position="340"/>
    </location>
</feature>
<dbReference type="NCBIfam" id="NF033510">
    <property type="entry name" value="Ca_tandemer"/>
    <property type="match status" value="7"/>
</dbReference>
<feature type="region of interest" description="Disordered" evidence="1">
    <location>
        <begin position="1"/>
        <end position="31"/>
    </location>
</feature>
<name>A0ABY7A4Y0_9PSED</name>
<dbReference type="InterPro" id="IPR039329">
    <property type="entry name" value="SIAE"/>
</dbReference>
<accession>A0ABY7A4Y0</accession>
<feature type="domain" description="Bacterial Ig" evidence="2">
    <location>
        <begin position="427"/>
        <end position="505"/>
    </location>
</feature>
<feature type="domain" description="Bacterial Ig" evidence="2">
    <location>
        <begin position="354"/>
        <end position="423"/>
    </location>
</feature>
<evidence type="ECO:0000313" key="3">
    <source>
        <dbReference type="EMBL" id="WAI52281.1"/>
    </source>
</evidence>
<dbReference type="PANTHER" id="PTHR22901">
    <property type="entry name" value="SIALATE O-ACETYLESTERASE"/>
    <property type="match status" value="1"/>
</dbReference>
<organism evidence="3 4">
    <name type="scientific">Pseudomonas triclosanedens</name>
    <dbReference type="NCBI Taxonomy" id="2961893"/>
    <lineage>
        <taxon>Bacteria</taxon>
        <taxon>Pseudomonadati</taxon>
        <taxon>Pseudomonadota</taxon>
        <taxon>Gammaproteobacteria</taxon>
        <taxon>Pseudomonadales</taxon>
        <taxon>Pseudomonadaceae</taxon>
        <taxon>Pseudomonas</taxon>
    </lineage>
</organism>
<feature type="domain" description="Bacterial Ig" evidence="2">
    <location>
        <begin position="181"/>
        <end position="259"/>
    </location>
</feature>
<feature type="compositionally biased region" description="Low complexity" evidence="1">
    <location>
        <begin position="1"/>
        <end position="15"/>
    </location>
</feature>
<feature type="domain" description="Bacterial Ig" evidence="2">
    <location>
        <begin position="14"/>
        <end position="94"/>
    </location>
</feature>
<dbReference type="RefSeq" id="WP_254474249.1">
    <property type="nucleotide sequence ID" value="NZ_CP113432.1"/>
</dbReference>
<feature type="domain" description="Bacterial Ig" evidence="2">
    <location>
        <begin position="100"/>
        <end position="177"/>
    </location>
</feature>
<feature type="domain" description="Bacterial Ig" evidence="2">
    <location>
        <begin position="509"/>
        <end position="587"/>
    </location>
</feature>
<reference evidence="3" key="1">
    <citation type="submission" date="2022-11" db="EMBL/GenBank/DDBJ databases">
        <title>Pseudomonas triclosanedens sp. nov., a triclosan degrader isolated from activated sludge.</title>
        <authorList>
            <person name="Yin Y."/>
            <person name="Lu Z."/>
        </authorList>
    </citation>
    <scope>NUCLEOTIDE SEQUENCE</scope>
    <source>
        <strain evidence="3">ZM23</strain>
    </source>
</reference>